<accession>A0A6A6HDG3</accession>
<keyword evidence="2" id="KW-1185">Reference proteome</keyword>
<evidence type="ECO:0000313" key="1">
    <source>
        <dbReference type="EMBL" id="KAF2236164.1"/>
    </source>
</evidence>
<reference evidence="1" key="1">
    <citation type="journal article" date="2020" name="Stud. Mycol.">
        <title>101 Dothideomycetes genomes: a test case for predicting lifestyles and emergence of pathogens.</title>
        <authorList>
            <person name="Haridas S."/>
            <person name="Albert R."/>
            <person name="Binder M."/>
            <person name="Bloem J."/>
            <person name="Labutti K."/>
            <person name="Salamov A."/>
            <person name="Andreopoulos B."/>
            <person name="Baker S."/>
            <person name="Barry K."/>
            <person name="Bills G."/>
            <person name="Bluhm B."/>
            <person name="Cannon C."/>
            <person name="Castanera R."/>
            <person name="Culley D."/>
            <person name="Daum C."/>
            <person name="Ezra D."/>
            <person name="Gonzalez J."/>
            <person name="Henrissat B."/>
            <person name="Kuo A."/>
            <person name="Liang C."/>
            <person name="Lipzen A."/>
            <person name="Lutzoni F."/>
            <person name="Magnuson J."/>
            <person name="Mondo S."/>
            <person name="Nolan M."/>
            <person name="Ohm R."/>
            <person name="Pangilinan J."/>
            <person name="Park H.-J."/>
            <person name="Ramirez L."/>
            <person name="Alfaro M."/>
            <person name="Sun H."/>
            <person name="Tritt A."/>
            <person name="Yoshinaga Y."/>
            <person name="Zwiers L.-H."/>
            <person name="Turgeon B."/>
            <person name="Goodwin S."/>
            <person name="Spatafora J."/>
            <person name="Crous P."/>
            <person name="Grigoriev I."/>
        </authorList>
    </citation>
    <scope>NUCLEOTIDE SEQUENCE</scope>
    <source>
        <strain evidence="1">Tuck. ex Michener</strain>
    </source>
</reference>
<evidence type="ECO:0000313" key="2">
    <source>
        <dbReference type="Proteomes" id="UP000800092"/>
    </source>
</evidence>
<name>A0A6A6HDG3_VIRVR</name>
<gene>
    <name evidence="1" type="ORF">EV356DRAFT_87184</name>
</gene>
<dbReference type="EMBL" id="ML991787">
    <property type="protein sequence ID" value="KAF2236164.1"/>
    <property type="molecule type" value="Genomic_DNA"/>
</dbReference>
<dbReference type="Proteomes" id="UP000800092">
    <property type="component" value="Unassembled WGS sequence"/>
</dbReference>
<sequence length="149" mass="16377">MRQGFGRFRVRDAPAAKSCIHVELCVTIQHRSAVKPLTAEAIPCEELLEESPAVLIEHELIKMTTTSLTNIEQLSGANVVGRPWYHAVESILQAAFGSDNTLDAATVKSFFEISPRVSNLAKQRASTFATIANSMYEAHFLAFSSKIII</sequence>
<protein>
    <submittedName>
        <fullName evidence="1">Uncharacterized protein</fullName>
    </submittedName>
</protein>
<dbReference type="AlphaFoldDB" id="A0A6A6HDG3"/>
<organism evidence="1 2">
    <name type="scientific">Viridothelium virens</name>
    <name type="common">Speckled blister lichen</name>
    <name type="synonym">Trypethelium virens</name>
    <dbReference type="NCBI Taxonomy" id="1048519"/>
    <lineage>
        <taxon>Eukaryota</taxon>
        <taxon>Fungi</taxon>
        <taxon>Dikarya</taxon>
        <taxon>Ascomycota</taxon>
        <taxon>Pezizomycotina</taxon>
        <taxon>Dothideomycetes</taxon>
        <taxon>Dothideomycetes incertae sedis</taxon>
        <taxon>Trypetheliales</taxon>
        <taxon>Trypetheliaceae</taxon>
        <taxon>Viridothelium</taxon>
    </lineage>
</organism>
<proteinExistence type="predicted"/>